<keyword evidence="5 8" id="KW-1133">Transmembrane helix</keyword>
<reference evidence="10 11" key="1">
    <citation type="submission" date="2020-04" db="EMBL/GenBank/DDBJ databases">
        <title>Staphylococcus species from domestic dog.</title>
        <authorList>
            <person name="Paterson G.K."/>
        </authorList>
    </citation>
    <scope>NUCLEOTIDE SEQUENCE [LARGE SCALE GENOMIC DNA]</scope>
    <source>
        <strain evidence="10 11">H16/1A</strain>
    </source>
</reference>
<keyword evidence="11" id="KW-1185">Reference proteome</keyword>
<evidence type="ECO:0000256" key="7">
    <source>
        <dbReference type="ARBA" id="ARBA00023136"/>
    </source>
</evidence>
<dbReference type="InterPro" id="IPR014269">
    <property type="entry name" value="SecY2"/>
</dbReference>
<dbReference type="EMBL" id="JABANU010000020">
    <property type="protein sequence ID" value="MBI5975602.1"/>
    <property type="molecule type" value="Genomic_DNA"/>
</dbReference>
<dbReference type="PIRSF" id="PIRSF004557">
    <property type="entry name" value="SecY"/>
    <property type="match status" value="1"/>
</dbReference>
<comment type="subunit">
    <text evidence="8">Component of the accessory SecA2/SecY2 protein translocase complex required to export cell wall proteins. May form heterotrimers with SecE and SecG subunits.</text>
</comment>
<dbReference type="Gene3D" id="1.10.3370.10">
    <property type="entry name" value="SecY subunit domain"/>
    <property type="match status" value="1"/>
</dbReference>
<name>A0ABS0TA56_9STAP</name>
<dbReference type="NCBIfam" id="NF009082">
    <property type="entry name" value="PRK12417.1"/>
    <property type="match status" value="1"/>
</dbReference>
<evidence type="ECO:0000256" key="1">
    <source>
        <dbReference type="ARBA" id="ARBA00022448"/>
    </source>
</evidence>
<feature type="transmembrane region" description="Helical" evidence="8">
    <location>
        <begin position="270"/>
        <end position="295"/>
    </location>
</feature>
<keyword evidence="3 8" id="KW-0812">Transmembrane</keyword>
<protein>
    <recommendedName>
        <fullName evidence="8 9">Accessory Sec system protein translocase subunit SecY2</fullName>
    </recommendedName>
</protein>
<evidence type="ECO:0000256" key="3">
    <source>
        <dbReference type="ARBA" id="ARBA00022692"/>
    </source>
</evidence>
<dbReference type="PRINTS" id="PR00303">
    <property type="entry name" value="SECYTRNLCASE"/>
</dbReference>
<evidence type="ECO:0000256" key="8">
    <source>
        <dbReference type="HAMAP-Rule" id="MF_01466"/>
    </source>
</evidence>
<accession>A0ABS0TA56</accession>
<proteinExistence type="inferred from homology"/>
<organism evidence="10 11">
    <name type="scientific">Staphylococcus canis</name>
    <dbReference type="NCBI Taxonomy" id="2724942"/>
    <lineage>
        <taxon>Bacteria</taxon>
        <taxon>Bacillati</taxon>
        <taxon>Bacillota</taxon>
        <taxon>Bacilli</taxon>
        <taxon>Bacillales</taxon>
        <taxon>Staphylococcaceae</taxon>
        <taxon>Staphylococcus</taxon>
    </lineage>
</organism>
<keyword evidence="2 8" id="KW-1003">Cell membrane</keyword>
<feature type="transmembrane region" description="Helical" evidence="8">
    <location>
        <begin position="134"/>
        <end position="151"/>
    </location>
</feature>
<evidence type="ECO:0000256" key="5">
    <source>
        <dbReference type="ARBA" id="ARBA00022989"/>
    </source>
</evidence>
<dbReference type="HAMAP" id="MF_01466">
    <property type="entry name" value="SecY2"/>
    <property type="match status" value="1"/>
</dbReference>
<sequence length="402" mass="46539">MHRIFKQYEYKVLYKRLIFTFFILFIYIFGSHLALIDNSAIRQQDNAFFKLAVSNVGGDIHTINVFSLGLGPWLTAMIFLSLMAYRDVEKTMLQTRAERHYKEKFLTLALAIIQGLFVINQYVQHDKVNQQQMWFFLLILVAGTMMLVWLADQNVRHGIAGPMPIVMLSIVKSIFQHQLSDIHIQQSILIAIIAFIAVALILLLLLELIEYQMPYRDIMSVSKFRPYTYLAWKLNPAGSISIMISLSVFILLHSLITLIAAQFIDDVKVFNVLTFGHVIGITVYLVIQITLGYALSRLMINTKQKTKDFLKNGNYFVGIYPGPETEQYLNRKARRICWMGSVIVGLIIGVPLYFSLLVPQFSQQIYFVVQMIIMVYIGINIAETIKTYLYFDKYQDVLNKYW</sequence>
<comment type="subcellular location">
    <subcellularLocation>
        <location evidence="8">Cell membrane</location>
        <topology evidence="8">Multi-pass membrane protein</topology>
    </subcellularLocation>
</comment>
<keyword evidence="6 8" id="KW-0811">Translocation</keyword>
<dbReference type="InterPro" id="IPR002208">
    <property type="entry name" value="SecY/SEC61-alpha"/>
</dbReference>
<feature type="transmembrane region" description="Helical" evidence="8">
    <location>
        <begin position="187"/>
        <end position="209"/>
    </location>
</feature>
<keyword evidence="7 8" id="KW-0472">Membrane</keyword>
<dbReference type="NCBIfam" id="TIGR02920">
    <property type="entry name" value="acc_sec_Y2"/>
    <property type="match status" value="1"/>
</dbReference>
<evidence type="ECO:0000313" key="10">
    <source>
        <dbReference type="EMBL" id="MBI5975602.1"/>
    </source>
</evidence>
<evidence type="ECO:0000256" key="9">
    <source>
        <dbReference type="NCBIfam" id="TIGR02920"/>
    </source>
</evidence>
<comment type="function">
    <text evidence="8">Part of the accessory SecA2/SecY2 system specifically required for export of possible cell wall proteins. The central subunit of a protein translocation channel.</text>
</comment>
<feature type="transmembrane region" description="Helical" evidence="8">
    <location>
        <begin position="12"/>
        <end position="30"/>
    </location>
</feature>
<feature type="transmembrane region" description="Helical" evidence="8">
    <location>
        <begin position="158"/>
        <end position="175"/>
    </location>
</feature>
<comment type="similarity">
    <text evidence="8">Belongs to the SecY/SEC61-alpha family. SecY2 subfamily.</text>
</comment>
<comment type="caution">
    <text evidence="10">The sequence shown here is derived from an EMBL/GenBank/DDBJ whole genome shotgun (WGS) entry which is preliminary data.</text>
</comment>
<evidence type="ECO:0000256" key="2">
    <source>
        <dbReference type="ARBA" id="ARBA00022475"/>
    </source>
</evidence>
<gene>
    <name evidence="8" type="primary">secY2</name>
    <name evidence="10" type="ORF">HHH54_08330</name>
</gene>
<keyword evidence="4 8" id="KW-0653">Protein transport</keyword>
<feature type="transmembrane region" description="Helical" evidence="8">
    <location>
        <begin position="242"/>
        <end position="264"/>
    </location>
</feature>
<feature type="transmembrane region" description="Helical" evidence="8">
    <location>
        <begin position="336"/>
        <end position="358"/>
    </location>
</feature>
<dbReference type="Pfam" id="PF00344">
    <property type="entry name" value="SecY"/>
    <property type="match status" value="1"/>
</dbReference>
<dbReference type="Proteomes" id="UP000751852">
    <property type="component" value="Unassembled WGS sequence"/>
</dbReference>
<evidence type="ECO:0000313" key="11">
    <source>
        <dbReference type="Proteomes" id="UP000751852"/>
    </source>
</evidence>
<feature type="transmembrane region" description="Helical" evidence="8">
    <location>
        <begin position="63"/>
        <end position="85"/>
    </location>
</feature>
<dbReference type="SUPFAM" id="SSF103491">
    <property type="entry name" value="Preprotein translocase SecY subunit"/>
    <property type="match status" value="1"/>
</dbReference>
<dbReference type="InterPro" id="IPR023201">
    <property type="entry name" value="SecY_dom_sf"/>
</dbReference>
<evidence type="ECO:0000256" key="6">
    <source>
        <dbReference type="ARBA" id="ARBA00023010"/>
    </source>
</evidence>
<feature type="transmembrane region" description="Helical" evidence="8">
    <location>
        <begin position="105"/>
        <end position="122"/>
    </location>
</feature>
<dbReference type="RefSeq" id="WP_198618381.1">
    <property type="nucleotide sequence ID" value="NZ_JABANU010000020.1"/>
</dbReference>
<keyword evidence="1 8" id="KW-0813">Transport</keyword>
<feature type="transmembrane region" description="Helical" evidence="8">
    <location>
        <begin position="364"/>
        <end position="382"/>
    </location>
</feature>
<evidence type="ECO:0000256" key="4">
    <source>
        <dbReference type="ARBA" id="ARBA00022927"/>
    </source>
</evidence>